<evidence type="ECO:0000313" key="1">
    <source>
        <dbReference type="EMBL" id="CAG5897109.1"/>
    </source>
</evidence>
<accession>A0A8S4AZC4</accession>
<gene>
    <name evidence="1" type="ORF">MMEN_LOCUS8144</name>
</gene>
<dbReference type="Proteomes" id="UP000677803">
    <property type="component" value="Unassembled WGS sequence"/>
</dbReference>
<dbReference type="PANTHER" id="PTHR33426:SF45">
    <property type="entry name" value="IMMUNODEFICIENCY LENTIVIRAL MATRIX N-TERMINAL DOMAIN-CONTAINING PROTEIN-RELATED"/>
    <property type="match status" value="1"/>
</dbReference>
<dbReference type="OrthoDB" id="9835783at2759"/>
<sequence>MVKSPYLPPFTLSPCFASLTFGPEGPVSPGLPDTREDDTYNNFNDGLNGFSLFGSGVIRSGEVLSVIPPTLEDPALRRNLSDARPRARRGEPVRTAWEGEEGGVHGISLEMMVAPERARAKTLRSKCSIWLFLAGFPARACPAAQVMLVWLFRCLRSTLPSEKAFPHCAHTYGRSPVCTRMWTVTLCAMVKPLPHTAHLKGRSPVCVSRCVRMAPIWEKALPQSGHTCGFSPVWTRVWLRSPPAVEKHCEQCVVAVAEAAAAHGAALGPLVAVPQLVVGQALLRQEALAALRAAVGLLVVHALVVLELADAGEGLLAVAAAEAVAGAVGQLVLAHLVVPQQVGHLEGLPAVRALVLGQQLDALVAHALVRRAELAAALGADVRGVLALALAVGRQVGLGAEGLPALRALVGLDRRVEALVLQELEAVLEAAPAQRAVVRDPPARVHGFDRGLPGGGQGGGAGPDPRGGLPVRSPAQQLGHVRPSGLPVALLVFGQALGGDEALAALLALVGLVVVHLLVVLQVADAREAGAAVAALEQAALHVGQQVLLQPAGLGEALPALAALVVAAPLRAAVAELVQRGGEAVPALDAEVGGVAALAEPVAGQQGGGPEGPAALGAVVGLQPAVDPPVLHQDGVVLETLVALGAPVDPRRLLPPAGGRRDVGPFGGFGKVGGGGRVGGQLLVEHDDLGDLAVFVVAIARVGSDGHLQGWREGQGGDQEIVRLKVSCRGRTAERKMNKKPHVWNSSTVLNTHKHTDGGLCQLPVALLALEEEFKVVPV</sequence>
<protein>
    <submittedName>
        <fullName evidence="1">(Atlantic silverside) hypothetical protein</fullName>
    </submittedName>
</protein>
<proteinExistence type="predicted"/>
<evidence type="ECO:0000313" key="2">
    <source>
        <dbReference type="Proteomes" id="UP000677803"/>
    </source>
</evidence>
<keyword evidence="2" id="KW-1185">Reference proteome</keyword>
<name>A0A8S4AZC4_9TELE</name>
<reference evidence="1" key="1">
    <citation type="submission" date="2021-05" db="EMBL/GenBank/DDBJ databases">
        <authorList>
            <person name="Tigano A."/>
        </authorList>
    </citation>
    <scope>NUCLEOTIDE SEQUENCE</scope>
</reference>
<dbReference type="AlphaFoldDB" id="A0A8S4AZC4"/>
<organism evidence="1 2">
    <name type="scientific">Menidia menidia</name>
    <name type="common">Atlantic silverside</name>
    <dbReference type="NCBI Taxonomy" id="238744"/>
    <lineage>
        <taxon>Eukaryota</taxon>
        <taxon>Metazoa</taxon>
        <taxon>Chordata</taxon>
        <taxon>Craniata</taxon>
        <taxon>Vertebrata</taxon>
        <taxon>Euteleostomi</taxon>
        <taxon>Actinopterygii</taxon>
        <taxon>Neopterygii</taxon>
        <taxon>Teleostei</taxon>
        <taxon>Neoteleostei</taxon>
        <taxon>Acanthomorphata</taxon>
        <taxon>Ovalentaria</taxon>
        <taxon>Atherinomorphae</taxon>
        <taxon>Atheriniformes</taxon>
        <taxon>Atherinopsidae</taxon>
        <taxon>Menidiinae</taxon>
        <taxon>Menidia</taxon>
    </lineage>
</organism>
<dbReference type="EMBL" id="CAJRST010007779">
    <property type="protein sequence ID" value="CAG5897109.1"/>
    <property type="molecule type" value="Genomic_DNA"/>
</dbReference>
<comment type="caution">
    <text evidence="1">The sequence shown here is derived from an EMBL/GenBank/DDBJ whole genome shotgun (WGS) entry which is preliminary data.</text>
</comment>
<dbReference type="PANTHER" id="PTHR33426">
    <property type="entry name" value="C2H2-TYPE DOMAIN-CONTAINING PROTEIN"/>
    <property type="match status" value="1"/>
</dbReference>